<accession>A0AA41YZ81</accession>
<sequence>MSNPPNIAALFTAELKALVVDLLGRVSALGRVVADQWDEIARLKGLKGRPDIKPNVPPSGMEKASRPVIDASSPGVAAAAPRRCAG</sequence>
<name>A0AA41YZ81_9HYPH</name>
<gene>
    <name evidence="2" type="ORF">M8523_25260</name>
</gene>
<evidence type="ECO:0000313" key="2">
    <source>
        <dbReference type="EMBL" id="MCW6511301.1"/>
    </source>
</evidence>
<dbReference type="AlphaFoldDB" id="A0AA41YZ81"/>
<keyword evidence="3" id="KW-1185">Reference proteome</keyword>
<feature type="region of interest" description="Disordered" evidence="1">
    <location>
        <begin position="48"/>
        <end position="86"/>
    </location>
</feature>
<proteinExistence type="predicted"/>
<dbReference type="RefSeq" id="WP_282587680.1">
    <property type="nucleotide sequence ID" value="NZ_JAMOIM010000024.1"/>
</dbReference>
<evidence type="ECO:0000313" key="3">
    <source>
        <dbReference type="Proteomes" id="UP001165667"/>
    </source>
</evidence>
<evidence type="ECO:0000256" key="1">
    <source>
        <dbReference type="SAM" id="MobiDB-lite"/>
    </source>
</evidence>
<dbReference type="EMBL" id="JAMOIM010000024">
    <property type="protein sequence ID" value="MCW6511301.1"/>
    <property type="molecule type" value="Genomic_DNA"/>
</dbReference>
<reference evidence="2" key="1">
    <citation type="submission" date="2022-05" db="EMBL/GenBank/DDBJ databases">
        <authorList>
            <person name="Pankratov T."/>
        </authorList>
    </citation>
    <scope>NUCLEOTIDE SEQUENCE</scope>
    <source>
        <strain evidence="2">BP6-180914</strain>
    </source>
</reference>
<protein>
    <submittedName>
        <fullName evidence="2">Uncharacterized protein</fullName>
    </submittedName>
</protein>
<comment type="caution">
    <text evidence="2">The sequence shown here is derived from an EMBL/GenBank/DDBJ whole genome shotgun (WGS) entry which is preliminary data.</text>
</comment>
<organism evidence="2 3">
    <name type="scientific">Lichenifustis flavocetrariae</name>
    <dbReference type="NCBI Taxonomy" id="2949735"/>
    <lineage>
        <taxon>Bacteria</taxon>
        <taxon>Pseudomonadati</taxon>
        <taxon>Pseudomonadota</taxon>
        <taxon>Alphaproteobacteria</taxon>
        <taxon>Hyphomicrobiales</taxon>
        <taxon>Lichenihabitantaceae</taxon>
        <taxon>Lichenifustis</taxon>
    </lineage>
</organism>
<dbReference type="Proteomes" id="UP001165667">
    <property type="component" value="Unassembled WGS sequence"/>
</dbReference>